<evidence type="ECO:0000313" key="2">
    <source>
        <dbReference type="Proteomes" id="UP000218934"/>
    </source>
</evidence>
<dbReference type="KEGG" id="rdi:CMV14_09495"/>
<organism evidence="1 2">
    <name type="scientific">Rhizorhabdus dicambivorans</name>
    <dbReference type="NCBI Taxonomy" id="1850238"/>
    <lineage>
        <taxon>Bacteria</taxon>
        <taxon>Pseudomonadati</taxon>
        <taxon>Pseudomonadota</taxon>
        <taxon>Alphaproteobacteria</taxon>
        <taxon>Sphingomonadales</taxon>
        <taxon>Sphingomonadaceae</taxon>
        <taxon>Rhizorhabdus</taxon>
    </lineage>
</organism>
<dbReference type="OrthoDB" id="7374547at2"/>
<dbReference type="SUPFAM" id="SSF52266">
    <property type="entry name" value="SGNH hydrolase"/>
    <property type="match status" value="1"/>
</dbReference>
<comment type="caution">
    <text evidence="1">The sequence shown here is derived from an EMBL/GenBank/DDBJ whole genome shotgun (WGS) entry which is preliminary data.</text>
</comment>
<accession>A0A2A4FSN4</accession>
<keyword evidence="2" id="KW-1185">Reference proteome</keyword>
<gene>
    <name evidence="1" type="ORF">COO09_18605</name>
</gene>
<keyword evidence="1" id="KW-0378">Hydrolase</keyword>
<dbReference type="EMBL" id="NWUF01000023">
    <property type="protein sequence ID" value="PCE40730.1"/>
    <property type="molecule type" value="Genomic_DNA"/>
</dbReference>
<dbReference type="RefSeq" id="WP_066967041.1">
    <property type="nucleotide sequence ID" value="NZ_CP023449.1"/>
</dbReference>
<dbReference type="InterPro" id="IPR036514">
    <property type="entry name" value="SGNH_hydro_sf"/>
</dbReference>
<protein>
    <submittedName>
        <fullName evidence="1">SGNH/GDSL hydrolase family protein</fullName>
    </submittedName>
</protein>
<dbReference type="AlphaFoldDB" id="A0A2A4FSN4"/>
<evidence type="ECO:0000313" key="1">
    <source>
        <dbReference type="EMBL" id="PCE40730.1"/>
    </source>
</evidence>
<name>A0A2A4FSN4_9SPHN</name>
<dbReference type="Gene3D" id="3.40.50.1110">
    <property type="entry name" value="SGNH hydrolase"/>
    <property type="match status" value="1"/>
</dbReference>
<proteinExistence type="predicted"/>
<dbReference type="Proteomes" id="UP000218934">
    <property type="component" value="Unassembled WGS sequence"/>
</dbReference>
<reference evidence="1 2" key="1">
    <citation type="submission" date="2017-09" db="EMBL/GenBank/DDBJ databases">
        <title>The Catabolism of 3,6-Dichlorosalicylic acid is Initiated by the Cytochrome P450 Monooxygenase DsmABC in Rhizorhabdus dicambivorans Ndbn-20.</title>
        <authorList>
            <person name="Na L."/>
        </authorList>
    </citation>
    <scope>NUCLEOTIDE SEQUENCE [LARGE SCALE GENOMIC DNA]</scope>
    <source>
        <strain evidence="1 2">Ndbn-20m</strain>
    </source>
</reference>
<dbReference type="GO" id="GO:0016788">
    <property type="term" value="F:hydrolase activity, acting on ester bonds"/>
    <property type="evidence" value="ECO:0007669"/>
    <property type="project" value="UniProtKB-ARBA"/>
</dbReference>
<sequence length="348" mass="37441">MAIWLIVAIVGGELFARALLSSPSTQIFDPALGYVNSPGDYFQAREGFQRLRLNSLGLNAPEPGPKVPGRMRALFIGDSMTFAAQVPSDANFVSQVGRRLPRLETVNAGRDALGPQDWPAMIDRLEPAVKPDLIVLMVSRGDAFDLRDAGVTIEHDAAGRPTGLSRPPSGRDAMQERLEPIMRHSALATFLVRRANSELTALRTGDSWTGWMIRGGKATIAGRNSGEEALDRAAIEAQLDDILELVNRGRRIAIVALPAYRYEAHGKVELEPRSQAEAGLFEAAARRAGLPFVDAGPAMAAAYARTGRPLTGFRNSRLGEGHLNAWGHEVVAAAITRGLAAQGLEGPR</sequence>